<proteinExistence type="predicted"/>
<dbReference type="EMBL" id="JACJPW010000077">
    <property type="protein sequence ID" value="MBD2184274.1"/>
    <property type="molecule type" value="Genomic_DNA"/>
</dbReference>
<name>A0A926VKU3_9CYAN</name>
<dbReference type="Proteomes" id="UP000641646">
    <property type="component" value="Unassembled WGS sequence"/>
</dbReference>
<keyword evidence="3" id="KW-1185">Reference proteome</keyword>
<evidence type="ECO:0000313" key="2">
    <source>
        <dbReference type="EMBL" id="MBD2184274.1"/>
    </source>
</evidence>
<dbReference type="RefSeq" id="WP_190470327.1">
    <property type="nucleotide sequence ID" value="NZ_JACJPW010000077.1"/>
</dbReference>
<sequence>MTEIIYPTLDLFLYDLRNGAGDTHEEMEKNREVFLKKLPESVRPILFQFDSDFEAEYVELLVKPKHKRFVSNEEPYPVEGYYYPVRLGDTYGLLVDCSVNNQTDPQPAECFAALKADIEQKRLNNQVATIGQTWMISGQVPNADNYSIENLAKACYQALMPGLSWEQDLEDKGQFLGANIFELSRYRVKISESTTSATSIQDIQENLHVIIILYPHEDAARKGAKFYYDWIRLFYYRHKILWCYGQSRLLKQSLRKYLAIIQNSIKFYRKGNKRELNLKQISYQLELVQETLNPYSIELTYLDFQIHAIDINLGNYKKRLETIAKKAGADSELEFMQEFSALAENKYLLQITKDSDNLKLGLSLIDSAINTLRSRVEVDEAERDSIFQNAVAILGVGFGAITLFGDLPPEGVDDAVTHIVGNSLHVPEPWVQPTTTFVYNLGITILAGALTWLVIRFWPRSR</sequence>
<dbReference type="AlphaFoldDB" id="A0A926VKU3"/>
<reference evidence="2" key="2">
    <citation type="submission" date="2020-08" db="EMBL/GenBank/DDBJ databases">
        <authorList>
            <person name="Chen M."/>
            <person name="Teng W."/>
            <person name="Zhao L."/>
            <person name="Hu C."/>
            <person name="Zhou Y."/>
            <person name="Han B."/>
            <person name="Song L."/>
            <person name="Shu W."/>
        </authorList>
    </citation>
    <scope>NUCLEOTIDE SEQUENCE</scope>
    <source>
        <strain evidence="2">FACHB-1375</strain>
    </source>
</reference>
<keyword evidence="1" id="KW-1133">Transmembrane helix</keyword>
<reference evidence="2" key="1">
    <citation type="journal article" date="2015" name="ISME J.">
        <title>Draft Genome Sequence of Streptomyces incarnatus NRRL8089, which Produces the Nucleoside Antibiotic Sinefungin.</title>
        <authorList>
            <person name="Oshima K."/>
            <person name="Hattori M."/>
            <person name="Shimizu H."/>
            <person name="Fukuda K."/>
            <person name="Nemoto M."/>
            <person name="Inagaki K."/>
            <person name="Tamura T."/>
        </authorList>
    </citation>
    <scope>NUCLEOTIDE SEQUENCE</scope>
    <source>
        <strain evidence="2">FACHB-1375</strain>
    </source>
</reference>
<keyword evidence="1" id="KW-0472">Membrane</keyword>
<gene>
    <name evidence="2" type="ORF">H6G03_24935</name>
</gene>
<keyword evidence="1" id="KW-0812">Transmembrane</keyword>
<evidence type="ECO:0000313" key="3">
    <source>
        <dbReference type="Proteomes" id="UP000641646"/>
    </source>
</evidence>
<accession>A0A926VKU3</accession>
<protein>
    <submittedName>
        <fullName evidence="2">Uncharacterized protein</fullName>
    </submittedName>
</protein>
<comment type="caution">
    <text evidence="2">The sequence shown here is derived from an EMBL/GenBank/DDBJ whole genome shotgun (WGS) entry which is preliminary data.</text>
</comment>
<feature type="transmembrane region" description="Helical" evidence="1">
    <location>
        <begin position="437"/>
        <end position="458"/>
    </location>
</feature>
<evidence type="ECO:0000256" key="1">
    <source>
        <dbReference type="SAM" id="Phobius"/>
    </source>
</evidence>
<organism evidence="2 3">
    <name type="scientific">Aerosakkonema funiforme FACHB-1375</name>
    <dbReference type="NCBI Taxonomy" id="2949571"/>
    <lineage>
        <taxon>Bacteria</taxon>
        <taxon>Bacillati</taxon>
        <taxon>Cyanobacteriota</taxon>
        <taxon>Cyanophyceae</taxon>
        <taxon>Oscillatoriophycideae</taxon>
        <taxon>Aerosakkonematales</taxon>
        <taxon>Aerosakkonemataceae</taxon>
        <taxon>Aerosakkonema</taxon>
    </lineage>
</organism>